<dbReference type="Proteomes" id="UP000652761">
    <property type="component" value="Unassembled WGS sequence"/>
</dbReference>
<proteinExistence type="predicted"/>
<reference evidence="2" key="1">
    <citation type="submission" date="2017-07" db="EMBL/GenBank/DDBJ databases">
        <title>Taro Niue Genome Assembly and Annotation.</title>
        <authorList>
            <person name="Atibalentja N."/>
            <person name="Keating K."/>
            <person name="Fields C.J."/>
        </authorList>
    </citation>
    <scope>NUCLEOTIDE SEQUENCE</scope>
    <source>
        <strain evidence="2">Niue_2</strain>
        <tissue evidence="2">Leaf</tissue>
    </source>
</reference>
<gene>
    <name evidence="2" type="ORF">Taro_013913</name>
</gene>
<keyword evidence="3" id="KW-1185">Reference proteome</keyword>
<accession>A0A843UK86</accession>
<organism evidence="2 3">
    <name type="scientific">Colocasia esculenta</name>
    <name type="common">Wild taro</name>
    <name type="synonym">Arum esculentum</name>
    <dbReference type="NCBI Taxonomy" id="4460"/>
    <lineage>
        <taxon>Eukaryota</taxon>
        <taxon>Viridiplantae</taxon>
        <taxon>Streptophyta</taxon>
        <taxon>Embryophyta</taxon>
        <taxon>Tracheophyta</taxon>
        <taxon>Spermatophyta</taxon>
        <taxon>Magnoliopsida</taxon>
        <taxon>Liliopsida</taxon>
        <taxon>Araceae</taxon>
        <taxon>Aroideae</taxon>
        <taxon>Colocasieae</taxon>
        <taxon>Colocasia</taxon>
    </lineage>
</organism>
<dbReference type="EMBL" id="NMUH01000568">
    <property type="protein sequence ID" value="MQL81463.1"/>
    <property type="molecule type" value="Genomic_DNA"/>
</dbReference>
<sequence length="252" mass="28007">MMTNIPPPRCFPSAASTMAAPIRPSQPQEGRFGGHVISLPVQYNIRSILGIEVEDMDLLTLHNISSRSLVSESAACRVLLIRLYVETPSVRFLGISRYVEVLPVRLLGVSCYARMLLIRSPSILEFHQGLWSSPGKIPNALSAQRYRMESDVQTALTHCWGLLDEERRPRSRGIRGEKAGPSFNPSSSSSNPRRLNESKAQDLRTGWPDRPRSQGPSRHSTYRVLNATGHPVAIWLPDLTALSRSLNSPVAF</sequence>
<name>A0A843UK86_COLES</name>
<protein>
    <submittedName>
        <fullName evidence="2">Uncharacterized protein</fullName>
    </submittedName>
</protein>
<evidence type="ECO:0000313" key="2">
    <source>
        <dbReference type="EMBL" id="MQL81463.1"/>
    </source>
</evidence>
<feature type="region of interest" description="Disordered" evidence="1">
    <location>
        <begin position="170"/>
        <end position="220"/>
    </location>
</feature>
<feature type="compositionally biased region" description="Basic and acidic residues" evidence="1">
    <location>
        <begin position="194"/>
        <end position="212"/>
    </location>
</feature>
<feature type="compositionally biased region" description="Low complexity" evidence="1">
    <location>
        <begin position="181"/>
        <end position="192"/>
    </location>
</feature>
<evidence type="ECO:0000313" key="3">
    <source>
        <dbReference type="Proteomes" id="UP000652761"/>
    </source>
</evidence>
<evidence type="ECO:0000256" key="1">
    <source>
        <dbReference type="SAM" id="MobiDB-lite"/>
    </source>
</evidence>
<dbReference type="AlphaFoldDB" id="A0A843UK86"/>
<comment type="caution">
    <text evidence="2">The sequence shown here is derived from an EMBL/GenBank/DDBJ whole genome shotgun (WGS) entry which is preliminary data.</text>
</comment>